<comment type="caution">
    <text evidence="5">The sequence shown here is derived from an EMBL/GenBank/DDBJ whole genome shotgun (WGS) entry which is preliminary data.</text>
</comment>
<reference evidence="5 6" key="1">
    <citation type="submission" date="2013-09" db="EMBL/GenBank/DDBJ databases">
        <title>Genome sequencing of Arenimonas oryziterrae.</title>
        <authorList>
            <person name="Chen F."/>
            <person name="Wang G."/>
        </authorList>
    </citation>
    <scope>NUCLEOTIDE SEQUENCE [LARGE SCALE GENOMIC DNA]</scope>
    <source>
        <strain evidence="5 6">YC6267</strain>
    </source>
</reference>
<feature type="domain" description="Nudix hydrolase" evidence="4">
    <location>
        <begin position="7"/>
        <end position="136"/>
    </location>
</feature>
<dbReference type="InterPro" id="IPR000086">
    <property type="entry name" value="NUDIX_hydrolase_dom"/>
</dbReference>
<protein>
    <recommendedName>
        <fullName evidence="4">Nudix hydrolase domain-containing protein</fullName>
    </recommendedName>
</protein>
<dbReference type="RefSeq" id="WP_026802350.1">
    <property type="nucleotide sequence ID" value="NZ_ATVD01000001.1"/>
</dbReference>
<dbReference type="PATRIC" id="fig|1121015.4.peg.1552"/>
<dbReference type="FunFam" id="3.90.79.10:FF:000060">
    <property type="entry name" value="Nudix hydrolase 1"/>
    <property type="match status" value="1"/>
</dbReference>
<dbReference type="PROSITE" id="PS00893">
    <property type="entry name" value="NUDIX_BOX"/>
    <property type="match status" value="1"/>
</dbReference>
<dbReference type="GO" id="GO:0016787">
    <property type="term" value="F:hydrolase activity"/>
    <property type="evidence" value="ECO:0007669"/>
    <property type="project" value="UniProtKB-KW"/>
</dbReference>
<keyword evidence="6" id="KW-1185">Reference proteome</keyword>
<organism evidence="5 6">
    <name type="scientific">Arenimonas oryziterrae DSM 21050 = YC6267</name>
    <dbReference type="NCBI Taxonomy" id="1121015"/>
    <lineage>
        <taxon>Bacteria</taxon>
        <taxon>Pseudomonadati</taxon>
        <taxon>Pseudomonadota</taxon>
        <taxon>Gammaproteobacteria</taxon>
        <taxon>Lysobacterales</taxon>
        <taxon>Lysobacteraceae</taxon>
        <taxon>Arenimonas</taxon>
    </lineage>
</organism>
<comment type="similarity">
    <text evidence="3">Belongs to the Nudix hydrolase family.</text>
</comment>
<dbReference type="STRING" id="1121015.GCA_000420545_00877"/>
<dbReference type="InterPro" id="IPR015797">
    <property type="entry name" value="NUDIX_hydrolase-like_dom_sf"/>
</dbReference>
<evidence type="ECO:0000313" key="6">
    <source>
        <dbReference type="Proteomes" id="UP000029385"/>
    </source>
</evidence>
<dbReference type="PANTHER" id="PTHR16099:SF5">
    <property type="entry name" value="NUCLEOTIDE TRIPHOSPHATE DIPHOSPHATASE NUDT15"/>
    <property type="match status" value="1"/>
</dbReference>
<evidence type="ECO:0000256" key="2">
    <source>
        <dbReference type="ARBA" id="ARBA00022801"/>
    </source>
</evidence>
<proteinExistence type="inferred from homology"/>
<evidence type="ECO:0000256" key="3">
    <source>
        <dbReference type="RuleBase" id="RU003476"/>
    </source>
</evidence>
<evidence type="ECO:0000256" key="1">
    <source>
        <dbReference type="ARBA" id="ARBA00001946"/>
    </source>
</evidence>
<name>A0A091ATY7_9GAMM</name>
<gene>
    <name evidence="5" type="ORF">N789_10325</name>
</gene>
<evidence type="ECO:0000259" key="4">
    <source>
        <dbReference type="PROSITE" id="PS51462"/>
    </source>
</evidence>
<dbReference type="CDD" id="cd04678">
    <property type="entry name" value="NUDIX_MTH2_Nudt15"/>
    <property type="match status" value="1"/>
</dbReference>
<dbReference type="eggNOG" id="COG1051">
    <property type="taxonomic scope" value="Bacteria"/>
</dbReference>
<dbReference type="Gene3D" id="3.90.79.10">
    <property type="entry name" value="Nucleoside Triphosphate Pyrophosphohydrolase"/>
    <property type="match status" value="1"/>
</dbReference>
<accession>A0A091ATY7</accession>
<dbReference type="InterPro" id="IPR020084">
    <property type="entry name" value="NUDIX_hydrolase_CS"/>
</dbReference>
<sequence>MSVGGDSPRVGVGVIVMRDGKVLLGERIGSHGAGTWALPGGHLEFGESVEDCARREVREETGLVLGTLRAAPYANDLFAAEGKHYVTLFVVAHSADGEPVLSEPEKCLRWDWFRWTDFPAPLFAPLETLRRSGYVPAAD</sequence>
<comment type="cofactor">
    <cofactor evidence="1">
        <name>Mg(2+)</name>
        <dbReference type="ChEBI" id="CHEBI:18420"/>
    </cofactor>
</comment>
<dbReference type="Proteomes" id="UP000029385">
    <property type="component" value="Unassembled WGS sequence"/>
</dbReference>
<dbReference type="AlphaFoldDB" id="A0A091ATY7"/>
<evidence type="ECO:0000313" key="5">
    <source>
        <dbReference type="EMBL" id="KFN43663.1"/>
    </source>
</evidence>
<dbReference type="Pfam" id="PF00293">
    <property type="entry name" value="NUDIX"/>
    <property type="match status" value="1"/>
</dbReference>
<dbReference type="SUPFAM" id="SSF55811">
    <property type="entry name" value="Nudix"/>
    <property type="match status" value="1"/>
</dbReference>
<dbReference type="EMBL" id="AVCI01000005">
    <property type="protein sequence ID" value="KFN43663.1"/>
    <property type="molecule type" value="Genomic_DNA"/>
</dbReference>
<dbReference type="PRINTS" id="PR00502">
    <property type="entry name" value="NUDIXFAMILY"/>
</dbReference>
<keyword evidence="2 3" id="KW-0378">Hydrolase</keyword>
<dbReference type="PANTHER" id="PTHR16099">
    <property type="entry name" value="8-OXO-DGTP DIPHOSPHATES NUDT15"/>
    <property type="match status" value="1"/>
</dbReference>
<dbReference type="PROSITE" id="PS51462">
    <property type="entry name" value="NUDIX"/>
    <property type="match status" value="1"/>
</dbReference>
<dbReference type="InterPro" id="IPR020476">
    <property type="entry name" value="Nudix_hydrolase"/>
</dbReference>